<dbReference type="PANTHER" id="PTHR13754">
    <property type="entry name" value="METALLO-BETA-LACTAMASE SUPERFAMILY PROTEIN"/>
    <property type="match status" value="1"/>
</dbReference>
<dbReference type="Proteomes" id="UP000053328">
    <property type="component" value="Unassembled WGS sequence"/>
</dbReference>
<dbReference type="SUPFAM" id="SSF56281">
    <property type="entry name" value="Metallo-hydrolase/oxidoreductase"/>
    <property type="match status" value="1"/>
</dbReference>
<dbReference type="VEuPathDB" id="FungiDB:PV08_05095"/>
<dbReference type="EMBL" id="KN847494">
    <property type="protein sequence ID" value="KIW17900.1"/>
    <property type="molecule type" value="Genomic_DNA"/>
</dbReference>
<dbReference type="InterPro" id="IPR052926">
    <property type="entry name" value="Metallo-beta-lactamase_dom"/>
</dbReference>
<dbReference type="OrthoDB" id="1470350at2759"/>
<proteinExistence type="predicted"/>
<sequence length="338" mass="36730">MAQLAEVDSLEVLVIVDNELDPISSYQVPGLTVGGQMPDVAVRGPIQHAERGGAGYEIRMDNLCCGAHGLSLMITATKGDKRRTMLFDTAPEDHIWELNARRLRADIGSIELVQLSHWHRDHSGGMLKAISMINEARASDSPVVVDLHPDRPHYRGFLGPAGPVSLEADPTFAEIEAAGATVVKNDKAHTVLDDMFLVSGEIPRVTSYEVGFKRGVRLNPDTSTWESDELILDERFLMCNVKGKGLVVFTGCSHAGVVNVVKHAVQLGGTSKLHAVIGGYHLVGPNEAWIKETVAELKDLNPDILMPGHCSGWRAKFEIEKLMPGKLAPSTVGTKFSF</sequence>
<dbReference type="RefSeq" id="XP_016238116.1">
    <property type="nucleotide sequence ID" value="XM_016379439.1"/>
</dbReference>
<protein>
    <recommendedName>
        <fullName evidence="3">Metallo-beta-lactamase domain-containing protein</fullName>
    </recommendedName>
</protein>
<dbReference type="InterPro" id="IPR036866">
    <property type="entry name" value="RibonucZ/Hydroxyglut_hydro"/>
</dbReference>
<reference evidence="1 2" key="1">
    <citation type="submission" date="2015-01" db="EMBL/GenBank/DDBJ databases">
        <title>The Genome Sequence of Exophiala spinifera CBS89968.</title>
        <authorList>
            <consortium name="The Broad Institute Genomics Platform"/>
            <person name="Cuomo C."/>
            <person name="de Hoog S."/>
            <person name="Gorbushina A."/>
            <person name="Stielow B."/>
            <person name="Teixiera M."/>
            <person name="Abouelleil A."/>
            <person name="Chapman S.B."/>
            <person name="Priest M."/>
            <person name="Young S.K."/>
            <person name="Wortman J."/>
            <person name="Nusbaum C."/>
            <person name="Birren B."/>
        </authorList>
    </citation>
    <scope>NUCLEOTIDE SEQUENCE [LARGE SCALE GENOMIC DNA]</scope>
    <source>
        <strain evidence="1 2">CBS 89968</strain>
    </source>
</reference>
<evidence type="ECO:0000313" key="2">
    <source>
        <dbReference type="Proteomes" id="UP000053328"/>
    </source>
</evidence>
<name>A0A0D2BH00_9EURO</name>
<dbReference type="GO" id="GO:0016740">
    <property type="term" value="F:transferase activity"/>
    <property type="evidence" value="ECO:0007669"/>
    <property type="project" value="TreeGrafter"/>
</dbReference>
<dbReference type="HOGENOM" id="CLU_036012_2_0_1"/>
<gene>
    <name evidence="1" type="ORF">PV08_05095</name>
</gene>
<organism evidence="1 2">
    <name type="scientific">Exophiala spinifera</name>
    <dbReference type="NCBI Taxonomy" id="91928"/>
    <lineage>
        <taxon>Eukaryota</taxon>
        <taxon>Fungi</taxon>
        <taxon>Dikarya</taxon>
        <taxon>Ascomycota</taxon>
        <taxon>Pezizomycotina</taxon>
        <taxon>Eurotiomycetes</taxon>
        <taxon>Chaetothyriomycetidae</taxon>
        <taxon>Chaetothyriales</taxon>
        <taxon>Herpotrichiellaceae</taxon>
        <taxon>Exophiala</taxon>
    </lineage>
</organism>
<dbReference type="STRING" id="91928.A0A0D2BH00"/>
<dbReference type="GeneID" id="27332178"/>
<dbReference type="PANTHER" id="PTHR13754:SF13">
    <property type="entry name" value="METALLO-BETA-LACTAMASE SUPERFAMILY PROTEIN (AFU_ORTHOLOGUE AFUA_3G07630)"/>
    <property type="match status" value="1"/>
</dbReference>
<dbReference type="Gene3D" id="3.60.15.10">
    <property type="entry name" value="Ribonuclease Z/Hydroxyacylglutathione hydrolase-like"/>
    <property type="match status" value="1"/>
</dbReference>
<dbReference type="CDD" id="cd07713">
    <property type="entry name" value="DHPS-like_MBL-fold"/>
    <property type="match status" value="1"/>
</dbReference>
<keyword evidence="2" id="KW-1185">Reference proteome</keyword>
<evidence type="ECO:0000313" key="1">
    <source>
        <dbReference type="EMBL" id="KIW17900.1"/>
    </source>
</evidence>
<dbReference type="AlphaFoldDB" id="A0A0D2BH00"/>
<dbReference type="InterPro" id="IPR041712">
    <property type="entry name" value="DHPS-like_MBL-fold"/>
</dbReference>
<evidence type="ECO:0008006" key="3">
    <source>
        <dbReference type="Google" id="ProtNLM"/>
    </source>
</evidence>
<accession>A0A0D2BH00</accession>